<evidence type="ECO:0000256" key="1">
    <source>
        <dbReference type="SAM" id="MobiDB-lite"/>
    </source>
</evidence>
<comment type="caution">
    <text evidence="3">The sequence shown here is derived from an EMBL/GenBank/DDBJ whole genome shotgun (WGS) entry which is preliminary data.</text>
</comment>
<protein>
    <submittedName>
        <fullName evidence="3">Relaxase/mobilization nuclease domain-containing protein</fullName>
    </submittedName>
</protein>
<gene>
    <name evidence="3" type="ORF">GCM10009801_81780</name>
</gene>
<feature type="compositionally biased region" description="Basic and acidic residues" evidence="1">
    <location>
        <begin position="579"/>
        <end position="588"/>
    </location>
</feature>
<accession>A0ABN2X807</accession>
<proteinExistence type="predicted"/>
<dbReference type="Pfam" id="PF03432">
    <property type="entry name" value="Relaxase"/>
    <property type="match status" value="1"/>
</dbReference>
<dbReference type="EMBL" id="BAAAPE010000039">
    <property type="protein sequence ID" value="GAA2105610.1"/>
    <property type="molecule type" value="Genomic_DNA"/>
</dbReference>
<evidence type="ECO:0000313" key="3">
    <source>
        <dbReference type="EMBL" id="GAA2105610.1"/>
    </source>
</evidence>
<sequence length="588" mass="63165">MIPHKAKGGSRTAGLVYYLYGPGKRDEHTNPHLVAAWDDGIIASRDPGRVEGATVPALARLLDAPVEAMDGKPPKQHVYHVPVRLDPGDRELSDAEWNHVAREIMDAAGIAPMDNPARSCRWIAVRHADDHIHIVATLATAEGRQPNVRRDEPKMQARARELEKQYGLRVLGSGDKTAKKWPTGAELGKAARHGRDEPTRVTLHDRVRQAAASATGEDDFFARLAKAGLRVQKRTAPDGNTTGYSVALPGDRTKEGRAVWYSGSRLAPDLSLPRVRERWTGRDGASPTRPTTRAEAWQQAAACVEQAAAELSRSGDAEGAGIVAALGDVLTTYSADAPRMVRGEIKEAAKAFERAGRAPAVDRASSQARRHLTDATQSLVLGAMMVGGGNETAAAIALMNALALAAVAAYQWHQAKQHRMQAEGAAAAGRHLRAATEITTGAATGGGRGRSSSQSSRNRRSSAQPERYEHVVREALPGRAEEILSDEAWPALATTLEAAGEAGYIPSTVLGEIAAQRELGTAESVAQVLTWRLQGRMQQDSVTPPKTPTATGPKTPKKRPPDRRLGEQSEAQRAAQRGPENRPRGPRR</sequence>
<evidence type="ECO:0000259" key="2">
    <source>
        <dbReference type="Pfam" id="PF03432"/>
    </source>
</evidence>
<dbReference type="Proteomes" id="UP001500016">
    <property type="component" value="Unassembled WGS sequence"/>
</dbReference>
<feature type="region of interest" description="Disordered" evidence="1">
    <location>
        <begin position="438"/>
        <end position="469"/>
    </location>
</feature>
<feature type="domain" description="MobA/VirD2-like nuclease" evidence="2">
    <location>
        <begin position="73"/>
        <end position="168"/>
    </location>
</feature>
<dbReference type="InterPro" id="IPR005094">
    <property type="entry name" value="Endonuclease_MobA/VirD2"/>
</dbReference>
<name>A0ABN2X807_9ACTN</name>
<keyword evidence="4" id="KW-1185">Reference proteome</keyword>
<dbReference type="RefSeq" id="WP_344535924.1">
    <property type="nucleotide sequence ID" value="NZ_BAAAPE010000039.1"/>
</dbReference>
<feature type="region of interest" description="Disordered" evidence="1">
    <location>
        <begin position="536"/>
        <end position="588"/>
    </location>
</feature>
<organism evidence="3 4">
    <name type="scientific">Streptomyces albiaxialis</name>
    <dbReference type="NCBI Taxonomy" id="329523"/>
    <lineage>
        <taxon>Bacteria</taxon>
        <taxon>Bacillati</taxon>
        <taxon>Actinomycetota</taxon>
        <taxon>Actinomycetes</taxon>
        <taxon>Kitasatosporales</taxon>
        <taxon>Streptomycetaceae</taxon>
        <taxon>Streptomyces</taxon>
    </lineage>
</organism>
<evidence type="ECO:0000313" key="4">
    <source>
        <dbReference type="Proteomes" id="UP001500016"/>
    </source>
</evidence>
<reference evidence="3 4" key="1">
    <citation type="journal article" date="2019" name="Int. J. Syst. Evol. Microbiol.">
        <title>The Global Catalogue of Microorganisms (GCM) 10K type strain sequencing project: providing services to taxonomists for standard genome sequencing and annotation.</title>
        <authorList>
            <consortium name="The Broad Institute Genomics Platform"/>
            <consortium name="The Broad Institute Genome Sequencing Center for Infectious Disease"/>
            <person name="Wu L."/>
            <person name="Ma J."/>
        </authorList>
    </citation>
    <scope>NUCLEOTIDE SEQUENCE [LARGE SCALE GENOMIC DNA]</scope>
    <source>
        <strain evidence="3 4">JCM 15478</strain>
    </source>
</reference>